<dbReference type="EMBL" id="JAUHJQ010000002">
    <property type="protein sequence ID" value="MDN4173072.1"/>
    <property type="molecule type" value="Genomic_DNA"/>
</dbReference>
<evidence type="ECO:0000313" key="4">
    <source>
        <dbReference type="EMBL" id="MDN4173072.1"/>
    </source>
</evidence>
<dbReference type="Proteomes" id="UP001168620">
    <property type="component" value="Unassembled WGS sequence"/>
</dbReference>
<dbReference type="RefSeq" id="WP_300952146.1">
    <property type="nucleotide sequence ID" value="NZ_JAUHJQ010000002.1"/>
</dbReference>
<keyword evidence="2" id="KW-1133">Transmembrane helix</keyword>
<keyword evidence="5" id="KW-1185">Reference proteome</keyword>
<keyword evidence="2" id="KW-0812">Transmembrane</keyword>
<comment type="caution">
    <text evidence="4">The sequence shown here is derived from an EMBL/GenBank/DDBJ whole genome shotgun (WGS) entry which is preliminary data.</text>
</comment>
<sequence length="125" mass="12370">MSYSDPPPPSGPFGGQPPYGGDQPYGAGQPGQPAKTSGKATAAMITGLVGALTLCCGFFVVSSIAAVVLGFLARRDIAASGGTLKGDGQALTGIIAGGLGIALFVVSILLVLTGVVDYNFDYSTS</sequence>
<proteinExistence type="predicted"/>
<feature type="region of interest" description="Disordered" evidence="1">
    <location>
        <begin position="1"/>
        <end position="36"/>
    </location>
</feature>
<feature type="domain" description="DUF4190" evidence="3">
    <location>
        <begin position="40"/>
        <end position="106"/>
    </location>
</feature>
<feature type="compositionally biased region" description="Low complexity" evidence="1">
    <location>
        <begin position="19"/>
        <end position="34"/>
    </location>
</feature>
<dbReference type="InterPro" id="IPR025241">
    <property type="entry name" value="DUF4190"/>
</dbReference>
<keyword evidence="2" id="KW-0472">Membrane</keyword>
<organism evidence="4 5">
    <name type="scientific">Nocardioides oceani</name>
    <dbReference type="NCBI Taxonomy" id="3058369"/>
    <lineage>
        <taxon>Bacteria</taxon>
        <taxon>Bacillati</taxon>
        <taxon>Actinomycetota</taxon>
        <taxon>Actinomycetes</taxon>
        <taxon>Propionibacteriales</taxon>
        <taxon>Nocardioidaceae</taxon>
        <taxon>Nocardioides</taxon>
    </lineage>
</organism>
<feature type="transmembrane region" description="Helical" evidence="2">
    <location>
        <begin position="94"/>
        <end position="116"/>
    </location>
</feature>
<gene>
    <name evidence="4" type="ORF">QWY28_08975</name>
</gene>
<feature type="transmembrane region" description="Helical" evidence="2">
    <location>
        <begin position="40"/>
        <end position="73"/>
    </location>
</feature>
<accession>A0ABT8FF70</accession>
<evidence type="ECO:0000259" key="3">
    <source>
        <dbReference type="Pfam" id="PF13828"/>
    </source>
</evidence>
<protein>
    <submittedName>
        <fullName evidence="4">DUF4190 domain-containing protein</fullName>
    </submittedName>
</protein>
<evidence type="ECO:0000256" key="1">
    <source>
        <dbReference type="SAM" id="MobiDB-lite"/>
    </source>
</evidence>
<evidence type="ECO:0000256" key="2">
    <source>
        <dbReference type="SAM" id="Phobius"/>
    </source>
</evidence>
<reference evidence="4" key="1">
    <citation type="submission" date="2023-06" db="EMBL/GenBank/DDBJ databases">
        <title>Draft genome sequence of Nocardioides sp. SOB77.</title>
        <authorList>
            <person name="Zhang G."/>
        </authorList>
    </citation>
    <scope>NUCLEOTIDE SEQUENCE</scope>
    <source>
        <strain evidence="4">SOB77</strain>
    </source>
</reference>
<name>A0ABT8FF70_9ACTN</name>
<feature type="compositionally biased region" description="Pro residues" evidence="1">
    <location>
        <begin position="1"/>
        <end position="11"/>
    </location>
</feature>
<evidence type="ECO:0000313" key="5">
    <source>
        <dbReference type="Proteomes" id="UP001168620"/>
    </source>
</evidence>
<dbReference type="Pfam" id="PF13828">
    <property type="entry name" value="DUF4190"/>
    <property type="match status" value="1"/>
</dbReference>